<keyword evidence="7" id="KW-1185">Reference proteome</keyword>
<feature type="signal peptide" evidence="5">
    <location>
        <begin position="1"/>
        <end position="21"/>
    </location>
</feature>
<dbReference type="InterPro" id="IPR050498">
    <property type="entry name" value="Ycf3"/>
</dbReference>
<proteinExistence type="predicted"/>
<dbReference type="Proteomes" id="UP000542776">
    <property type="component" value="Unassembled WGS sequence"/>
</dbReference>
<accession>A0A7W6EF15</accession>
<comment type="caution">
    <text evidence="6">The sequence shown here is derived from an EMBL/GenBank/DDBJ whole genome shotgun (WGS) entry which is preliminary data.</text>
</comment>
<name>A0A7W6EF15_9HYPH</name>
<dbReference type="PROSITE" id="PS50005">
    <property type="entry name" value="TPR"/>
    <property type="match status" value="1"/>
</dbReference>
<keyword evidence="2 3" id="KW-0802">TPR repeat</keyword>
<feature type="compositionally biased region" description="Pro residues" evidence="4">
    <location>
        <begin position="62"/>
        <end position="77"/>
    </location>
</feature>
<evidence type="ECO:0000256" key="4">
    <source>
        <dbReference type="SAM" id="MobiDB-lite"/>
    </source>
</evidence>
<sequence>MRALSCVLLASSLLVGGTALAPAQDVPSPEIGRAQDAPPPGAPTLPNGPEAASPAEPGSPAIAPPALPPALPVPTDPARPAASRAERLDTLFAELKREADPDKAGVIAARIQAEWLDSGSATIDLLMGRAAQAASRKDMAAALDLLDQTIVLAPDYAEGWNRRATLQYGADRFDLSIADVEATLKREPRHFGALAGLATMYEELGRRREALATYERALAIYPALKAAQDSVIKLADELAGERA</sequence>
<dbReference type="SMART" id="SM00028">
    <property type="entry name" value="TPR"/>
    <property type="match status" value="3"/>
</dbReference>
<organism evidence="6 7">
    <name type="scientific">Aureimonas pseudogalii</name>
    <dbReference type="NCBI Taxonomy" id="1744844"/>
    <lineage>
        <taxon>Bacteria</taxon>
        <taxon>Pseudomonadati</taxon>
        <taxon>Pseudomonadota</taxon>
        <taxon>Alphaproteobacteria</taxon>
        <taxon>Hyphomicrobiales</taxon>
        <taxon>Aurantimonadaceae</taxon>
        <taxon>Aureimonas</taxon>
    </lineage>
</organism>
<dbReference type="InterPro" id="IPR011990">
    <property type="entry name" value="TPR-like_helical_dom_sf"/>
</dbReference>
<feature type="chain" id="PRO_5031045082" evidence="5">
    <location>
        <begin position="22"/>
        <end position="243"/>
    </location>
</feature>
<keyword evidence="5" id="KW-0732">Signal</keyword>
<evidence type="ECO:0000313" key="7">
    <source>
        <dbReference type="Proteomes" id="UP000542776"/>
    </source>
</evidence>
<dbReference type="PANTHER" id="PTHR44858">
    <property type="entry name" value="TETRATRICOPEPTIDE REPEAT PROTEIN 6"/>
    <property type="match status" value="1"/>
</dbReference>
<dbReference type="PANTHER" id="PTHR44858:SF1">
    <property type="entry name" value="UDP-N-ACETYLGLUCOSAMINE--PEPTIDE N-ACETYLGLUCOSAMINYLTRANSFERASE SPINDLY-RELATED"/>
    <property type="match status" value="1"/>
</dbReference>
<evidence type="ECO:0000256" key="5">
    <source>
        <dbReference type="SAM" id="SignalP"/>
    </source>
</evidence>
<dbReference type="RefSeq" id="WP_210291633.1">
    <property type="nucleotide sequence ID" value="NZ_JACIEK010000001.1"/>
</dbReference>
<feature type="compositionally biased region" description="Low complexity" evidence="4">
    <location>
        <begin position="44"/>
        <end position="61"/>
    </location>
</feature>
<protein>
    <submittedName>
        <fullName evidence="6">Tetratricopeptide (TPR) repeat protein</fullName>
    </submittedName>
</protein>
<gene>
    <name evidence="6" type="ORF">GGR04_001291</name>
</gene>
<dbReference type="SUPFAM" id="SSF48452">
    <property type="entry name" value="TPR-like"/>
    <property type="match status" value="1"/>
</dbReference>
<evidence type="ECO:0000256" key="2">
    <source>
        <dbReference type="ARBA" id="ARBA00022803"/>
    </source>
</evidence>
<dbReference type="AlphaFoldDB" id="A0A7W6EF15"/>
<evidence type="ECO:0000313" key="6">
    <source>
        <dbReference type="EMBL" id="MBB3997470.1"/>
    </source>
</evidence>
<keyword evidence="1" id="KW-0677">Repeat</keyword>
<evidence type="ECO:0000256" key="3">
    <source>
        <dbReference type="PROSITE-ProRule" id="PRU00339"/>
    </source>
</evidence>
<dbReference type="EMBL" id="JACIEK010000001">
    <property type="protein sequence ID" value="MBB3997470.1"/>
    <property type="molecule type" value="Genomic_DNA"/>
</dbReference>
<feature type="repeat" description="TPR" evidence="3">
    <location>
        <begin position="191"/>
        <end position="224"/>
    </location>
</feature>
<dbReference type="InterPro" id="IPR019734">
    <property type="entry name" value="TPR_rpt"/>
</dbReference>
<reference evidence="6 7" key="1">
    <citation type="submission" date="2020-08" db="EMBL/GenBank/DDBJ databases">
        <title>Genomic Encyclopedia of Type Strains, Phase IV (KMG-IV): sequencing the most valuable type-strain genomes for metagenomic binning, comparative biology and taxonomic classification.</title>
        <authorList>
            <person name="Goeker M."/>
        </authorList>
    </citation>
    <scope>NUCLEOTIDE SEQUENCE [LARGE SCALE GENOMIC DNA]</scope>
    <source>
        <strain evidence="6 7">DSM 102238</strain>
    </source>
</reference>
<evidence type="ECO:0000256" key="1">
    <source>
        <dbReference type="ARBA" id="ARBA00022737"/>
    </source>
</evidence>
<feature type="region of interest" description="Disordered" evidence="4">
    <location>
        <begin position="26"/>
        <end position="82"/>
    </location>
</feature>
<dbReference type="Gene3D" id="1.25.40.10">
    <property type="entry name" value="Tetratricopeptide repeat domain"/>
    <property type="match status" value="1"/>
</dbReference>